<evidence type="ECO:0000256" key="9">
    <source>
        <dbReference type="ARBA" id="ARBA00030757"/>
    </source>
</evidence>
<organism evidence="13 14">
    <name type="scientific">Kineosporia babensis</name>
    <dbReference type="NCBI Taxonomy" id="499548"/>
    <lineage>
        <taxon>Bacteria</taxon>
        <taxon>Bacillati</taxon>
        <taxon>Actinomycetota</taxon>
        <taxon>Actinomycetes</taxon>
        <taxon>Kineosporiales</taxon>
        <taxon>Kineosporiaceae</taxon>
        <taxon>Kineosporia</taxon>
    </lineage>
</organism>
<keyword evidence="7" id="KW-0808">Transferase</keyword>
<dbReference type="Gene3D" id="3.40.50.150">
    <property type="entry name" value="Vaccinia Virus protein VP39"/>
    <property type="match status" value="1"/>
</dbReference>
<sequence length="382" mass="41210">MVDKGLARSPEVIEALKAVPRHLVKGVDPELVYDPYKAAVTKPGRDGVNLSSVSAAYIQATQLEQAQVEKGHRVLEIGSGGVNAAYLAELVGPAGQVVTMDIDSDVTTRATEFLKSNGYEQVTVLTGDAGFGAQEFAPFDRIVVTVETTDIAEAWWDQLSDDGIIVAPMRWQSQRRSVALVRQTKDTLVADNIAQAGFVPLQGIGEERETVIALLDDAQQRATLRVEDSTLVDAEALTQAIQSDATHVWTGVNLPQEPRFAPLDLWLATLLNTVVLTGTAGAHEAPDIPQPSPIGRPTLVEGSSMAYRTLRPNGSEWELGVIGYGPAASDLAERYAEAIRSWSPQRRPQLTVTRNPSPTPVTTGLASRSVQRRNSTLTIAWS</sequence>
<keyword evidence="8" id="KW-0949">S-adenosyl-L-methionine</keyword>
<evidence type="ECO:0000256" key="1">
    <source>
        <dbReference type="ARBA" id="ARBA00004496"/>
    </source>
</evidence>
<dbReference type="GO" id="GO:0004719">
    <property type="term" value="F:protein-L-isoaspartate (D-aspartate) O-methyltransferase activity"/>
    <property type="evidence" value="ECO:0007669"/>
    <property type="project" value="UniProtKB-EC"/>
</dbReference>
<dbReference type="PANTHER" id="PTHR11579">
    <property type="entry name" value="PROTEIN-L-ISOASPARTATE O-METHYLTRANSFERASE"/>
    <property type="match status" value="1"/>
</dbReference>
<dbReference type="PANTHER" id="PTHR11579:SF0">
    <property type="entry name" value="PROTEIN-L-ISOASPARTATE(D-ASPARTATE) O-METHYLTRANSFERASE"/>
    <property type="match status" value="1"/>
</dbReference>
<dbReference type="CDD" id="cd02440">
    <property type="entry name" value="AdoMet_MTases"/>
    <property type="match status" value="1"/>
</dbReference>
<dbReference type="Proteomes" id="UP001138997">
    <property type="component" value="Unassembled WGS sequence"/>
</dbReference>
<evidence type="ECO:0000256" key="5">
    <source>
        <dbReference type="ARBA" id="ARBA00022490"/>
    </source>
</evidence>
<dbReference type="NCBIfam" id="TIGR04364">
    <property type="entry name" value="methyltran_FxLD"/>
    <property type="match status" value="1"/>
</dbReference>
<evidence type="ECO:0000256" key="3">
    <source>
        <dbReference type="ARBA" id="ARBA00011890"/>
    </source>
</evidence>
<evidence type="ECO:0000313" key="14">
    <source>
        <dbReference type="Proteomes" id="UP001138997"/>
    </source>
</evidence>
<evidence type="ECO:0000256" key="11">
    <source>
        <dbReference type="ARBA" id="ARBA00031350"/>
    </source>
</evidence>
<dbReference type="GO" id="GO:0005737">
    <property type="term" value="C:cytoplasm"/>
    <property type="evidence" value="ECO:0007669"/>
    <property type="project" value="UniProtKB-SubCell"/>
</dbReference>
<evidence type="ECO:0000256" key="12">
    <source>
        <dbReference type="SAM" id="MobiDB-lite"/>
    </source>
</evidence>
<evidence type="ECO:0000256" key="10">
    <source>
        <dbReference type="ARBA" id="ARBA00031323"/>
    </source>
</evidence>
<comment type="caution">
    <text evidence="13">The sequence shown here is derived from an EMBL/GenBank/DDBJ whole genome shotgun (WGS) entry which is preliminary data.</text>
</comment>
<comment type="subcellular location">
    <subcellularLocation>
        <location evidence="1">Cytoplasm</location>
    </subcellularLocation>
</comment>
<dbReference type="InterPro" id="IPR000682">
    <property type="entry name" value="PCMT"/>
</dbReference>
<protein>
    <recommendedName>
        <fullName evidence="4">Protein-L-isoaspartate O-methyltransferase</fullName>
        <ecNumber evidence="3">2.1.1.77</ecNumber>
    </recommendedName>
    <alternativeName>
        <fullName evidence="11">L-isoaspartyl protein carboxyl methyltransferase</fullName>
    </alternativeName>
    <alternativeName>
        <fullName evidence="9">Protein L-isoaspartyl methyltransferase</fullName>
    </alternativeName>
    <alternativeName>
        <fullName evidence="10">Protein-beta-aspartate methyltransferase</fullName>
    </alternativeName>
</protein>
<dbReference type="InterPro" id="IPR027573">
    <property type="entry name" value="Methyltran_FxLD"/>
</dbReference>
<accession>A0A9X1SYY5</accession>
<evidence type="ECO:0000256" key="7">
    <source>
        <dbReference type="ARBA" id="ARBA00022679"/>
    </source>
</evidence>
<keyword evidence="14" id="KW-1185">Reference proteome</keyword>
<evidence type="ECO:0000256" key="4">
    <source>
        <dbReference type="ARBA" id="ARBA00013346"/>
    </source>
</evidence>
<dbReference type="GO" id="GO:0032259">
    <property type="term" value="P:methylation"/>
    <property type="evidence" value="ECO:0007669"/>
    <property type="project" value="UniProtKB-KW"/>
</dbReference>
<gene>
    <name evidence="13" type="primary">fxlM</name>
    <name evidence="13" type="ORF">LR394_38615</name>
</gene>
<evidence type="ECO:0000313" key="13">
    <source>
        <dbReference type="EMBL" id="MCD5316825.1"/>
    </source>
</evidence>
<keyword evidence="6 13" id="KW-0489">Methyltransferase</keyword>
<comment type="similarity">
    <text evidence="2">Belongs to the methyltransferase superfamily. L-isoaspartyl/D-aspartyl protein methyltransferase family.</text>
</comment>
<evidence type="ECO:0000256" key="6">
    <source>
        <dbReference type="ARBA" id="ARBA00022603"/>
    </source>
</evidence>
<dbReference type="InterPro" id="IPR029063">
    <property type="entry name" value="SAM-dependent_MTases_sf"/>
</dbReference>
<evidence type="ECO:0000256" key="8">
    <source>
        <dbReference type="ARBA" id="ARBA00022691"/>
    </source>
</evidence>
<keyword evidence="5" id="KW-0963">Cytoplasm</keyword>
<dbReference type="AlphaFoldDB" id="A0A9X1SYY5"/>
<name>A0A9X1SYY5_9ACTN</name>
<proteinExistence type="inferred from homology"/>
<feature type="region of interest" description="Disordered" evidence="12">
    <location>
        <begin position="345"/>
        <end position="369"/>
    </location>
</feature>
<reference evidence="13" key="1">
    <citation type="submission" date="2021-11" db="EMBL/GenBank/DDBJ databases">
        <title>Streptomyces corallinus and Kineosporia corallina sp. nov., two new coral-derived marine actinobacteria.</title>
        <authorList>
            <person name="Buangrab K."/>
            <person name="Sutthacheep M."/>
            <person name="Yeemin T."/>
            <person name="Harunari E."/>
            <person name="Igarashi Y."/>
            <person name="Sripreechasak P."/>
            <person name="Kanchanasin P."/>
            <person name="Tanasupawat S."/>
            <person name="Phongsopitanun W."/>
        </authorList>
    </citation>
    <scope>NUCLEOTIDE SEQUENCE</scope>
    <source>
        <strain evidence="13">JCM 31032</strain>
    </source>
</reference>
<dbReference type="EMBL" id="JAJOMB010000035">
    <property type="protein sequence ID" value="MCD5316825.1"/>
    <property type="molecule type" value="Genomic_DNA"/>
</dbReference>
<dbReference type="EC" id="2.1.1.77" evidence="3"/>
<dbReference type="SUPFAM" id="SSF53335">
    <property type="entry name" value="S-adenosyl-L-methionine-dependent methyltransferases"/>
    <property type="match status" value="1"/>
</dbReference>
<dbReference type="Pfam" id="PF01135">
    <property type="entry name" value="PCMT"/>
    <property type="match status" value="1"/>
</dbReference>
<evidence type="ECO:0000256" key="2">
    <source>
        <dbReference type="ARBA" id="ARBA00005369"/>
    </source>
</evidence>